<dbReference type="OrthoDB" id="285802at2759"/>
<proteinExistence type="inferred from homology"/>
<feature type="compositionally biased region" description="Polar residues" evidence="2">
    <location>
        <begin position="19"/>
        <end position="37"/>
    </location>
</feature>
<reference evidence="4 5" key="1">
    <citation type="submission" date="2014-06" db="EMBL/GenBank/DDBJ databases">
        <authorList>
            <person name="Swart Estienne"/>
        </authorList>
    </citation>
    <scope>NUCLEOTIDE SEQUENCE [LARGE SCALE GENOMIC DNA]</scope>
    <source>
        <strain evidence="4 5">130c</strain>
    </source>
</reference>
<dbReference type="InterPro" id="IPR013763">
    <property type="entry name" value="Cyclin-like_dom"/>
</dbReference>
<feature type="domain" description="Cyclin-like" evidence="3">
    <location>
        <begin position="132"/>
        <end position="229"/>
    </location>
</feature>
<dbReference type="InterPro" id="IPR036915">
    <property type="entry name" value="Cyclin-like_sf"/>
</dbReference>
<evidence type="ECO:0000313" key="5">
    <source>
        <dbReference type="Proteomes" id="UP000039865"/>
    </source>
</evidence>
<keyword evidence="1" id="KW-0195">Cyclin</keyword>
<feature type="region of interest" description="Disordered" evidence="2">
    <location>
        <begin position="413"/>
        <end position="548"/>
    </location>
</feature>
<dbReference type="SUPFAM" id="SSF47954">
    <property type="entry name" value="Cyclin-like"/>
    <property type="match status" value="1"/>
</dbReference>
<gene>
    <name evidence="4" type="primary">Contig1951.g77</name>
    <name evidence="4" type="ORF">STYLEM_3029</name>
</gene>
<evidence type="ECO:0000256" key="2">
    <source>
        <dbReference type="SAM" id="MobiDB-lite"/>
    </source>
</evidence>
<feature type="compositionally biased region" description="Polar residues" evidence="2">
    <location>
        <begin position="490"/>
        <end position="508"/>
    </location>
</feature>
<evidence type="ECO:0000259" key="3">
    <source>
        <dbReference type="SMART" id="SM00385"/>
    </source>
</evidence>
<evidence type="ECO:0000256" key="1">
    <source>
        <dbReference type="RuleBase" id="RU000383"/>
    </source>
</evidence>
<feature type="compositionally biased region" description="Polar residues" evidence="2">
    <location>
        <begin position="769"/>
        <end position="780"/>
    </location>
</feature>
<feature type="compositionally biased region" description="Polar residues" evidence="2">
    <location>
        <begin position="727"/>
        <end position="744"/>
    </location>
</feature>
<feature type="compositionally biased region" description="Polar residues" evidence="2">
    <location>
        <begin position="413"/>
        <end position="481"/>
    </location>
</feature>
<comment type="similarity">
    <text evidence="1">Belongs to the cyclin family.</text>
</comment>
<feature type="compositionally biased region" description="Polar residues" evidence="2">
    <location>
        <begin position="524"/>
        <end position="545"/>
    </location>
</feature>
<keyword evidence="5" id="KW-1185">Reference proteome</keyword>
<dbReference type="InParanoid" id="A0A077ZWR3"/>
<protein>
    <recommendedName>
        <fullName evidence="3">Cyclin-like domain-containing protein</fullName>
    </recommendedName>
</protein>
<dbReference type="EMBL" id="CCKQ01002940">
    <property type="protein sequence ID" value="CDW74036.1"/>
    <property type="molecule type" value="Genomic_DNA"/>
</dbReference>
<feature type="region of interest" description="Disordered" evidence="2">
    <location>
        <begin position="864"/>
        <end position="898"/>
    </location>
</feature>
<sequence>MICQHSALIKLATSREDLNSTQSQGTDSSPSSATNLQLKHEKSIESNHDTDENYMNCQECGALITNQGVKAVKDDKFCFFADISPYETLKNNLRDENNYEIISNLEAHDYLRVHSSFKILIYYLQERPTIVSQIYDMGKRYKQRDVVVHLAVELLDRFFLQKDLKFEYSTRSICLYTLTCFLIASKHDELDDNIPLIKDLTRYYCRVLPTSVSTPTFDEIVECERSLMNYFKWDLMFVTPTILVHSMLANGIVFDNEDIERASLIEVARKVNERVSFTLDVLVKELCLFRDKKSSHLASVVIYLARKEEFALMKTSPESWTQELQIITNYSELDLIEISEKLRLKLQQHRDKAQNSAAIDSAKDHSQINKENQVTALKPTFTIKTPISPVKQVVSTNVSNSNLKTSQNFQNFKKSVSPTGTQNKHVPVQSTQNQKRPSPFRNKSNMQNDKFNNTSSSQHPASTSLTTSSYAQKISSGQNPSYDYYPHKTGQASSHHYSGQSSQNQTLHNPAFIRPAGASYYPPQRQSNFPTYQNTSQNNDSQVQGRESHGSFIGDVTVDESNKFIPLRTKQAQTMKQLQPTSTTNSSSCNENRLLHTESHAAGSNISRQYIAGASSITREYDINKLQSQLNKENKVTGGHSTYSRMPALNRESADYNSQGMPNNGAMHTTRVPPQMRPGLSHKGYEYLQSRDGSQNRLPQIESYKGYQCMLTQSQSQIKYAQQCTNTSNTNETQPSHTQPSASCHNDPLYNSKRSKSWKRSDDEFQSRALAQSQNQNTASLRPPLRKENSHQATTANTSSAVNTSSSNYHHLPHEHVTSNSRTRLGLSRFSSNNDYHSNRGYDHKDSSLSINHYANNIYSRDNLHSQQRESSLGKSGSGLGGHRGSLMQVNPVNLRQI</sequence>
<dbReference type="Pfam" id="PF00134">
    <property type="entry name" value="Cyclin_N"/>
    <property type="match status" value="1"/>
</dbReference>
<name>A0A077ZWR3_STYLE</name>
<dbReference type="InterPro" id="IPR006671">
    <property type="entry name" value="Cyclin_N"/>
</dbReference>
<dbReference type="Gene3D" id="1.10.472.10">
    <property type="entry name" value="Cyclin-like"/>
    <property type="match status" value="2"/>
</dbReference>
<feature type="region of interest" description="Disordered" evidence="2">
    <location>
        <begin position="727"/>
        <end position="825"/>
    </location>
</feature>
<dbReference type="AlphaFoldDB" id="A0A077ZWR3"/>
<dbReference type="CDD" id="cd20528">
    <property type="entry name" value="CYCLIN_CCNJ-like_rpt1"/>
    <property type="match status" value="1"/>
</dbReference>
<feature type="compositionally biased region" description="Low complexity" evidence="2">
    <location>
        <begin position="793"/>
        <end position="808"/>
    </location>
</feature>
<feature type="compositionally biased region" description="Polar residues" evidence="2">
    <location>
        <begin position="888"/>
        <end position="898"/>
    </location>
</feature>
<dbReference type="CDD" id="cd20529">
    <property type="entry name" value="CYCLIN_CCNJ-like_rpt2"/>
    <property type="match status" value="1"/>
</dbReference>
<evidence type="ECO:0000313" key="4">
    <source>
        <dbReference type="EMBL" id="CDW74036.1"/>
    </source>
</evidence>
<feature type="region of interest" description="Disordered" evidence="2">
    <location>
        <begin position="14"/>
        <end position="37"/>
    </location>
</feature>
<accession>A0A077ZWR3</accession>
<dbReference type="Proteomes" id="UP000039865">
    <property type="component" value="Unassembled WGS sequence"/>
</dbReference>
<organism evidence="4 5">
    <name type="scientific">Stylonychia lemnae</name>
    <name type="common">Ciliate</name>
    <dbReference type="NCBI Taxonomy" id="5949"/>
    <lineage>
        <taxon>Eukaryota</taxon>
        <taxon>Sar</taxon>
        <taxon>Alveolata</taxon>
        <taxon>Ciliophora</taxon>
        <taxon>Intramacronucleata</taxon>
        <taxon>Spirotrichea</taxon>
        <taxon>Stichotrichia</taxon>
        <taxon>Sporadotrichida</taxon>
        <taxon>Oxytrichidae</taxon>
        <taxon>Stylonychinae</taxon>
        <taxon>Stylonychia</taxon>
    </lineage>
</organism>
<dbReference type="SMART" id="SM00385">
    <property type="entry name" value="CYCLIN"/>
    <property type="match status" value="1"/>
</dbReference>